<feature type="compositionally biased region" description="Basic and acidic residues" evidence="2">
    <location>
        <begin position="313"/>
        <end position="322"/>
    </location>
</feature>
<accession>A0A1R2B569</accession>
<feature type="compositionally biased region" description="Basic and acidic residues" evidence="2">
    <location>
        <begin position="891"/>
        <end position="917"/>
    </location>
</feature>
<feature type="compositionally biased region" description="Polar residues" evidence="2">
    <location>
        <begin position="704"/>
        <end position="717"/>
    </location>
</feature>
<dbReference type="InterPro" id="IPR038792">
    <property type="entry name" value="CFAP97D1/2"/>
</dbReference>
<feature type="compositionally biased region" description="Acidic residues" evidence="2">
    <location>
        <begin position="335"/>
        <end position="348"/>
    </location>
</feature>
<dbReference type="PANTHER" id="PTHR33768:SF3">
    <property type="entry name" value="MIP11318P"/>
    <property type="match status" value="1"/>
</dbReference>
<evidence type="ECO:0000313" key="3">
    <source>
        <dbReference type="EMBL" id="OMJ71912.1"/>
    </source>
</evidence>
<feature type="region of interest" description="Disordered" evidence="2">
    <location>
        <begin position="848"/>
        <end position="917"/>
    </location>
</feature>
<proteinExistence type="inferred from homology"/>
<feature type="compositionally biased region" description="Basic and acidic residues" evidence="2">
    <location>
        <begin position="673"/>
        <end position="703"/>
    </location>
</feature>
<reference evidence="3 4" key="1">
    <citation type="submission" date="2016-11" db="EMBL/GenBank/DDBJ databases">
        <title>The macronuclear genome of Stentor coeruleus: a giant cell with tiny introns.</title>
        <authorList>
            <person name="Slabodnick M."/>
            <person name="Ruby J.G."/>
            <person name="Reiff S.B."/>
            <person name="Swart E.C."/>
            <person name="Gosai S."/>
            <person name="Prabakaran S."/>
            <person name="Witkowska E."/>
            <person name="Larue G.E."/>
            <person name="Fisher S."/>
            <person name="Freeman R.M."/>
            <person name="Gunawardena J."/>
            <person name="Chu W."/>
            <person name="Stover N.A."/>
            <person name="Gregory B.D."/>
            <person name="Nowacki M."/>
            <person name="Derisi J."/>
            <person name="Roy S.W."/>
            <person name="Marshall W.F."/>
            <person name="Sood P."/>
        </authorList>
    </citation>
    <scope>NUCLEOTIDE SEQUENCE [LARGE SCALE GENOMIC DNA]</scope>
    <source>
        <strain evidence="3">WM001</strain>
    </source>
</reference>
<dbReference type="InterPro" id="IPR029488">
    <property type="entry name" value="Hmw/CFAP97"/>
</dbReference>
<dbReference type="Proteomes" id="UP000187209">
    <property type="component" value="Unassembled WGS sequence"/>
</dbReference>
<feature type="compositionally biased region" description="Basic and acidic residues" evidence="2">
    <location>
        <begin position="458"/>
        <end position="518"/>
    </location>
</feature>
<feature type="compositionally biased region" description="Basic and acidic residues" evidence="2">
    <location>
        <begin position="414"/>
        <end position="451"/>
    </location>
</feature>
<feature type="compositionally biased region" description="Basic and acidic residues" evidence="2">
    <location>
        <begin position="387"/>
        <end position="400"/>
    </location>
</feature>
<evidence type="ECO:0000256" key="1">
    <source>
        <dbReference type="ARBA" id="ARBA00008315"/>
    </source>
</evidence>
<dbReference type="EMBL" id="MPUH01000946">
    <property type="protein sequence ID" value="OMJ71912.1"/>
    <property type="molecule type" value="Genomic_DNA"/>
</dbReference>
<dbReference type="AlphaFoldDB" id="A0A1R2B569"/>
<comment type="similarity">
    <text evidence="1">Belongs to the CFAP97 family.</text>
</comment>
<feature type="compositionally biased region" description="Basic and acidic residues" evidence="2">
    <location>
        <begin position="654"/>
        <end position="663"/>
    </location>
</feature>
<keyword evidence="4" id="KW-1185">Reference proteome</keyword>
<feature type="region of interest" description="Disordered" evidence="2">
    <location>
        <begin position="313"/>
        <end position="735"/>
    </location>
</feature>
<gene>
    <name evidence="3" type="ORF">SteCoe_29769</name>
</gene>
<feature type="compositionally biased region" description="Acidic residues" evidence="2">
    <location>
        <begin position="362"/>
        <end position="375"/>
    </location>
</feature>
<feature type="compositionally biased region" description="Basic and acidic residues" evidence="2">
    <location>
        <begin position="631"/>
        <end position="647"/>
    </location>
</feature>
<comment type="caution">
    <text evidence="3">The sequence shown here is derived from an EMBL/GenBank/DDBJ whole genome shotgun (WGS) entry which is preliminary data.</text>
</comment>
<sequence length="917" mass="105897">MHRSIPISNKILSKKWEENNHRIHTEKLKNMQPRVNSGRPQEFTHLKYKAKRDQMLEDRFTEIERENRILLEKMSSIMNKKQQKDAGFALKSLNKVARKEETRRITIDNQALLKRLQEKSPCYSTHQWEEDRRMTEKRLKNMGDFPYNAGRNVSTPVSYKKPRKLSPIFKSIVYKKGVAIGDKHFLIEIHRNKKHLTIFTNDIETPDSYSLQLPVEDAKELMGNTFNYDRLVTMLEMDNGEIVLVDPRDRDEHGPETAPVVGQKKYVRADQEGKGNFESKKPKTNEAKVVKSYDFDAELNEVKKNMPKLPKKISNEEKKKVDDEEFEGSNAAYLGEDDENYGEFEDFNASEGDMPVEKEDSNYEQENFEDFEIEDDIKKKDKVGKKYTKDEEKFKNDRNIVSEQDNNLERKKKHEDSAQKLEDSINKPDDGKKKPQEILKKPENSHKKSDENLGYSEESQKNKGENIKPLKENPYKPEDGQKNFENSKESFEIPKKIEENIKSHELPQKIEDSKKSPDIPKNFNELSPKHEGKMPEGEKKKHEENPKKSEESPNNKGLSHKESETNLKNDEVLKPDESYKTPEESPIKTNKKHEEAYKISEGSTKKLEEGKKKAESPLNLLEDSISKKASNKPEEIKETLNKSKELVTEFSPPKPEKNDEKVNLKQASPLKTDGLDENPHNPEELSANEKKSLLTEKALKESNPENIENTIKSANSPSKHKKVASSPHKTEEVIEIPVKSLHKEEIKDNNEKSLQLSQKIHDSNELNVNKHIADPKSKSEIIESIQNDPVHPKEPSHEVHISTFSIPESNEVPLEIHANIEIKVENHKKNDNEIHQLEFDIDLEVPEKSHKSKAHKNPHDDIEESIEIPITDASKTKPLYILDQPTSPEKVIGEKHTDPTIKSPREKISESPKEDIE</sequence>
<organism evidence="3 4">
    <name type="scientific">Stentor coeruleus</name>
    <dbReference type="NCBI Taxonomy" id="5963"/>
    <lineage>
        <taxon>Eukaryota</taxon>
        <taxon>Sar</taxon>
        <taxon>Alveolata</taxon>
        <taxon>Ciliophora</taxon>
        <taxon>Postciliodesmatophora</taxon>
        <taxon>Heterotrichea</taxon>
        <taxon>Heterotrichida</taxon>
        <taxon>Stentoridae</taxon>
        <taxon>Stentor</taxon>
    </lineage>
</organism>
<evidence type="ECO:0000256" key="2">
    <source>
        <dbReference type="SAM" id="MobiDB-lite"/>
    </source>
</evidence>
<dbReference type="OrthoDB" id="313317at2759"/>
<protein>
    <submittedName>
        <fullName evidence="3">Uncharacterized protein</fullName>
    </submittedName>
</protein>
<feature type="compositionally biased region" description="Basic and acidic residues" evidence="2">
    <location>
        <begin position="527"/>
        <end position="615"/>
    </location>
</feature>
<feature type="region of interest" description="Disordered" evidence="2">
    <location>
        <begin position="758"/>
        <end position="778"/>
    </location>
</feature>
<evidence type="ECO:0000313" key="4">
    <source>
        <dbReference type="Proteomes" id="UP000187209"/>
    </source>
</evidence>
<dbReference type="Pfam" id="PF13879">
    <property type="entry name" value="Hmw_CFAP97"/>
    <property type="match status" value="1"/>
</dbReference>
<dbReference type="PANTHER" id="PTHR33768">
    <property type="entry name" value="MIP11318P"/>
    <property type="match status" value="1"/>
</dbReference>
<name>A0A1R2B569_9CILI</name>